<dbReference type="PANTHER" id="PTHR33908">
    <property type="entry name" value="MANNOSYLTRANSFERASE YKCB-RELATED"/>
    <property type="match status" value="1"/>
</dbReference>
<feature type="transmembrane region" description="Helical" evidence="8">
    <location>
        <begin position="311"/>
        <end position="330"/>
    </location>
</feature>
<dbReference type="PANTHER" id="PTHR33908:SF3">
    <property type="entry name" value="UNDECAPRENYL PHOSPHATE-ALPHA-4-AMINO-4-DEOXY-L-ARABINOSE ARABINOSYL TRANSFERASE"/>
    <property type="match status" value="1"/>
</dbReference>
<dbReference type="Pfam" id="PF13231">
    <property type="entry name" value="PMT_2"/>
    <property type="match status" value="1"/>
</dbReference>
<keyword evidence="4 10" id="KW-0808">Transferase</keyword>
<name>A0ABM9B5F3_9BACT</name>
<keyword evidence="5 8" id="KW-0812">Transmembrane</keyword>
<dbReference type="GO" id="GO:0103015">
    <property type="term" value="F:4-amino-4-deoxy-L-arabinose transferase activity"/>
    <property type="evidence" value="ECO:0007669"/>
    <property type="project" value="UniProtKB-EC"/>
</dbReference>
<feature type="transmembrane region" description="Helical" evidence="8">
    <location>
        <begin position="368"/>
        <end position="386"/>
    </location>
</feature>
<dbReference type="EMBL" id="CAKLPZ010000006">
    <property type="protein sequence ID" value="CAH1002566.1"/>
    <property type="molecule type" value="Genomic_DNA"/>
</dbReference>
<dbReference type="Proteomes" id="UP000837803">
    <property type="component" value="Unassembled WGS sequence"/>
</dbReference>
<feature type="transmembrane region" description="Helical" evidence="8">
    <location>
        <begin position="170"/>
        <end position="198"/>
    </location>
</feature>
<evidence type="ECO:0000256" key="4">
    <source>
        <dbReference type="ARBA" id="ARBA00022679"/>
    </source>
</evidence>
<gene>
    <name evidence="10" type="primary">arnT</name>
    <name evidence="10" type="ORF">LEM8419_03440</name>
</gene>
<proteinExistence type="predicted"/>
<dbReference type="EC" id="2.4.2.43" evidence="10"/>
<evidence type="ECO:0000256" key="8">
    <source>
        <dbReference type="SAM" id="Phobius"/>
    </source>
</evidence>
<evidence type="ECO:0000259" key="9">
    <source>
        <dbReference type="Pfam" id="PF13231"/>
    </source>
</evidence>
<evidence type="ECO:0000256" key="6">
    <source>
        <dbReference type="ARBA" id="ARBA00022989"/>
    </source>
</evidence>
<dbReference type="RefSeq" id="WP_238752396.1">
    <property type="nucleotide sequence ID" value="NZ_CAKLPZ010000006.1"/>
</dbReference>
<evidence type="ECO:0000256" key="5">
    <source>
        <dbReference type="ARBA" id="ARBA00022692"/>
    </source>
</evidence>
<feature type="transmembrane region" description="Helical" evidence="8">
    <location>
        <begin position="259"/>
        <end position="279"/>
    </location>
</feature>
<sequence length="539" mass="61979">MSIITERRFFYAVVALFALLLFYRLGSWGVLETSEARYAEMSWEMYRSGDLIHPSFMELRHYHKPPLTYVITAGAYWLFGPSPFAARFFLQIALLLQIALIYGIGQLIFDDRQRARLATMTYLSFPILLIASRTLTTDLYLTTFLLLGVWCWLRGEVRGNSLVWTLAAYFAWGLACLTKGAGVVILPAVLLPTYYLLFRPRSWIKLIGRHFLGALVFAAVGLSWYIELIREDPDFLHYFLVEQTINRYASDQWQRAQPWGFYLLTVSATALPWFWLLIARVRKLPWWRWHVFLAVWIVAPLLFYSFAQSKLILYVLPIYSGLALLSVPVLEGLSERIGRRLGLTLSIFFGALLLPLLVVTMGPVGPVHLLWSAIACAVMVGSVLWSNRATALSVEYRVLLPVLVFNLAMLPVSAEFLRDNELLVNSTAPVTDFIKSGKLAGRPVYLLNRRLPSVAFNLHQPVTYLYYGETGRDTTRQGDGNWREYYQDILLYDTREKLRNYWSTKPSLVVGYQSPDSLSLDLLRSFSHREKIGRYTVYY</sequence>
<feature type="domain" description="Glycosyltransferase RgtA/B/C/D-like" evidence="9">
    <location>
        <begin position="63"/>
        <end position="224"/>
    </location>
</feature>
<keyword evidence="11" id="KW-1185">Reference proteome</keyword>
<accession>A0ABM9B5F3</accession>
<evidence type="ECO:0000313" key="11">
    <source>
        <dbReference type="Proteomes" id="UP000837803"/>
    </source>
</evidence>
<keyword evidence="6 8" id="KW-1133">Transmembrane helix</keyword>
<reference evidence="10" key="1">
    <citation type="submission" date="2021-12" db="EMBL/GenBank/DDBJ databases">
        <authorList>
            <person name="Rodrigo-Torres L."/>
            <person name="Arahal R. D."/>
            <person name="Lucena T."/>
        </authorList>
    </citation>
    <scope>NUCLEOTIDE SEQUENCE</scope>
    <source>
        <strain evidence="10">CECT 8419</strain>
    </source>
</reference>
<evidence type="ECO:0000313" key="10">
    <source>
        <dbReference type="EMBL" id="CAH1002566.1"/>
    </source>
</evidence>
<comment type="caution">
    <text evidence="10">The sequence shown here is derived from an EMBL/GenBank/DDBJ whole genome shotgun (WGS) entry which is preliminary data.</text>
</comment>
<keyword evidence="7 8" id="KW-0472">Membrane</keyword>
<feature type="transmembrane region" description="Helical" evidence="8">
    <location>
        <begin position="121"/>
        <end position="150"/>
    </location>
</feature>
<feature type="transmembrane region" description="Helical" evidence="8">
    <location>
        <begin position="210"/>
        <end position="226"/>
    </location>
</feature>
<evidence type="ECO:0000256" key="7">
    <source>
        <dbReference type="ARBA" id="ARBA00023136"/>
    </source>
</evidence>
<protein>
    <submittedName>
        <fullName evidence="10">Undecaprenyl phosphate-alpha-4-amino-4-deoxy-L-arabinose arabinosyl transferase</fullName>
        <ecNumber evidence="10">2.4.2.43</ecNumber>
    </submittedName>
</protein>
<keyword evidence="2" id="KW-1003">Cell membrane</keyword>
<comment type="subcellular location">
    <subcellularLocation>
        <location evidence="1">Cell membrane</location>
        <topology evidence="1">Multi-pass membrane protein</topology>
    </subcellularLocation>
</comment>
<evidence type="ECO:0000256" key="3">
    <source>
        <dbReference type="ARBA" id="ARBA00022676"/>
    </source>
</evidence>
<keyword evidence="3 10" id="KW-0328">Glycosyltransferase</keyword>
<organism evidence="10 11">
    <name type="scientific">Neolewinella maritima</name>
    <dbReference type="NCBI Taxonomy" id="1383882"/>
    <lineage>
        <taxon>Bacteria</taxon>
        <taxon>Pseudomonadati</taxon>
        <taxon>Bacteroidota</taxon>
        <taxon>Saprospiria</taxon>
        <taxon>Saprospirales</taxon>
        <taxon>Lewinellaceae</taxon>
        <taxon>Neolewinella</taxon>
    </lineage>
</organism>
<feature type="transmembrane region" description="Helical" evidence="8">
    <location>
        <begin position="342"/>
        <end position="362"/>
    </location>
</feature>
<feature type="transmembrane region" description="Helical" evidence="8">
    <location>
        <begin position="88"/>
        <end position="109"/>
    </location>
</feature>
<feature type="transmembrane region" description="Helical" evidence="8">
    <location>
        <begin position="398"/>
        <end position="417"/>
    </location>
</feature>
<feature type="transmembrane region" description="Helical" evidence="8">
    <location>
        <begin position="286"/>
        <end position="305"/>
    </location>
</feature>
<evidence type="ECO:0000256" key="1">
    <source>
        <dbReference type="ARBA" id="ARBA00004651"/>
    </source>
</evidence>
<dbReference type="InterPro" id="IPR038731">
    <property type="entry name" value="RgtA/B/C-like"/>
</dbReference>
<feature type="transmembrane region" description="Helical" evidence="8">
    <location>
        <begin position="9"/>
        <end position="31"/>
    </location>
</feature>
<dbReference type="InterPro" id="IPR050297">
    <property type="entry name" value="LipidA_mod_glycosyltrf_83"/>
</dbReference>
<evidence type="ECO:0000256" key="2">
    <source>
        <dbReference type="ARBA" id="ARBA00022475"/>
    </source>
</evidence>